<dbReference type="GO" id="GO:0106166">
    <property type="term" value="F:spindle pole body-nuclear membrane anchor activity"/>
    <property type="evidence" value="ECO:0007669"/>
    <property type="project" value="TreeGrafter"/>
</dbReference>
<dbReference type="GeneID" id="54405568"/>
<keyword evidence="4" id="KW-0813">Transport</keyword>
<name>A0A6A6A9A0_9PLEO</name>
<evidence type="ECO:0000256" key="10">
    <source>
        <dbReference type="ARBA" id="ARBA00023132"/>
    </source>
</evidence>
<dbReference type="GO" id="GO:0051028">
    <property type="term" value="P:mRNA transport"/>
    <property type="evidence" value="ECO:0007669"/>
    <property type="project" value="UniProtKB-KW"/>
</dbReference>
<dbReference type="GO" id="GO:0005816">
    <property type="term" value="C:spindle pole body"/>
    <property type="evidence" value="ECO:0007669"/>
    <property type="project" value="TreeGrafter"/>
</dbReference>
<keyword evidence="10" id="KW-0906">Nuclear pore complex</keyword>
<feature type="transmembrane region" description="Helical" evidence="13">
    <location>
        <begin position="212"/>
        <end position="234"/>
    </location>
</feature>
<evidence type="ECO:0000256" key="12">
    <source>
        <dbReference type="ARBA" id="ARBA00023242"/>
    </source>
</evidence>
<dbReference type="OrthoDB" id="67850at2759"/>
<gene>
    <name evidence="14" type="ORF">P153DRAFT_321207</name>
</gene>
<dbReference type="RefSeq" id="XP_033521807.1">
    <property type="nucleotide sequence ID" value="XM_033665136.1"/>
</dbReference>
<feature type="transmembrane region" description="Helical" evidence="13">
    <location>
        <begin position="59"/>
        <end position="79"/>
    </location>
</feature>
<keyword evidence="15" id="KW-1185">Reference proteome</keyword>
<evidence type="ECO:0000313" key="15">
    <source>
        <dbReference type="Proteomes" id="UP000799771"/>
    </source>
</evidence>
<dbReference type="EMBL" id="ML977511">
    <property type="protein sequence ID" value="KAF2127418.1"/>
    <property type="molecule type" value="Genomic_DNA"/>
</dbReference>
<dbReference type="AlphaFoldDB" id="A0A6A6A9A0"/>
<evidence type="ECO:0000256" key="2">
    <source>
        <dbReference type="ARBA" id="ARBA00004567"/>
    </source>
</evidence>
<evidence type="ECO:0000313" key="14">
    <source>
        <dbReference type="EMBL" id="KAF2127418.1"/>
    </source>
</evidence>
<feature type="transmembrane region" description="Helical" evidence="13">
    <location>
        <begin position="31"/>
        <end position="53"/>
    </location>
</feature>
<feature type="transmembrane region" description="Helical" evidence="13">
    <location>
        <begin position="152"/>
        <end position="169"/>
    </location>
</feature>
<dbReference type="GO" id="GO:0070631">
    <property type="term" value="P:spindle pole body localization"/>
    <property type="evidence" value="ECO:0007669"/>
    <property type="project" value="TreeGrafter"/>
</dbReference>
<keyword evidence="9" id="KW-0811">Translocation</keyword>
<proteinExistence type="inferred from homology"/>
<dbReference type="GO" id="GO:0006999">
    <property type="term" value="P:nuclear pore organization"/>
    <property type="evidence" value="ECO:0007669"/>
    <property type="project" value="TreeGrafter"/>
</dbReference>
<evidence type="ECO:0000256" key="6">
    <source>
        <dbReference type="ARBA" id="ARBA00022816"/>
    </source>
</evidence>
<comment type="subcellular location">
    <subcellularLocation>
        <location evidence="1">Nucleus membrane</location>
        <topology evidence="1">Multi-pass membrane protein</topology>
    </subcellularLocation>
    <subcellularLocation>
        <location evidence="2">Nucleus</location>
        <location evidence="2">Nuclear pore complex</location>
    </subcellularLocation>
</comment>
<evidence type="ECO:0000256" key="13">
    <source>
        <dbReference type="SAM" id="Phobius"/>
    </source>
</evidence>
<keyword evidence="12" id="KW-0539">Nucleus</keyword>
<dbReference type="InterPro" id="IPR019049">
    <property type="entry name" value="Nucleoporin_prot_Ndc1/Nup"/>
</dbReference>
<feature type="transmembrane region" description="Helical" evidence="13">
    <location>
        <begin position="99"/>
        <end position="118"/>
    </location>
</feature>
<accession>A0A6A6A9A0</accession>
<dbReference type="GO" id="GO:0015031">
    <property type="term" value="P:protein transport"/>
    <property type="evidence" value="ECO:0007669"/>
    <property type="project" value="UniProtKB-KW"/>
</dbReference>
<reference evidence="14" key="1">
    <citation type="journal article" date="2020" name="Stud. Mycol.">
        <title>101 Dothideomycetes genomes: a test case for predicting lifestyles and emergence of pathogens.</title>
        <authorList>
            <person name="Haridas S."/>
            <person name="Albert R."/>
            <person name="Binder M."/>
            <person name="Bloem J."/>
            <person name="Labutti K."/>
            <person name="Salamov A."/>
            <person name="Andreopoulos B."/>
            <person name="Baker S."/>
            <person name="Barry K."/>
            <person name="Bills G."/>
            <person name="Bluhm B."/>
            <person name="Cannon C."/>
            <person name="Castanera R."/>
            <person name="Culley D."/>
            <person name="Daum C."/>
            <person name="Ezra D."/>
            <person name="Gonzalez J."/>
            <person name="Henrissat B."/>
            <person name="Kuo A."/>
            <person name="Liang C."/>
            <person name="Lipzen A."/>
            <person name="Lutzoni F."/>
            <person name="Magnuson J."/>
            <person name="Mondo S."/>
            <person name="Nolan M."/>
            <person name="Ohm R."/>
            <person name="Pangilinan J."/>
            <person name="Park H.-J."/>
            <person name="Ramirez L."/>
            <person name="Alfaro M."/>
            <person name="Sun H."/>
            <person name="Tritt A."/>
            <person name="Yoshinaga Y."/>
            <person name="Zwiers L.-H."/>
            <person name="Turgeon B."/>
            <person name="Goodwin S."/>
            <person name="Spatafora J."/>
            <person name="Crous P."/>
            <person name="Grigoriev I."/>
        </authorList>
    </citation>
    <scope>NUCLEOTIDE SEQUENCE</scope>
    <source>
        <strain evidence="14">CBS 119687</strain>
    </source>
</reference>
<organism evidence="14 15">
    <name type="scientific">Dothidotthia symphoricarpi CBS 119687</name>
    <dbReference type="NCBI Taxonomy" id="1392245"/>
    <lineage>
        <taxon>Eukaryota</taxon>
        <taxon>Fungi</taxon>
        <taxon>Dikarya</taxon>
        <taxon>Ascomycota</taxon>
        <taxon>Pezizomycotina</taxon>
        <taxon>Dothideomycetes</taxon>
        <taxon>Pleosporomycetidae</taxon>
        <taxon>Pleosporales</taxon>
        <taxon>Dothidotthiaceae</taxon>
        <taxon>Dothidotthia</taxon>
    </lineage>
</organism>
<dbReference type="GO" id="GO:0031965">
    <property type="term" value="C:nuclear membrane"/>
    <property type="evidence" value="ECO:0007669"/>
    <property type="project" value="UniProtKB-SubCell"/>
</dbReference>
<sequence length="640" mass="71797">MALAPLGAQTRPYKDYLTPALHRRFTKASRYTLLLCYLIACWMGEYDSLIWLLSPIGPTGIRTLLLFIPALTIYVLRVAQWHVGPRQTQTRAETFNKYFLRKSTFLTLVFYTFSAWLYNEVYVWSRAGWSRLGYTEYGRAQERLKLNERPLYLRYLFLLLALAQTVVHLSEDYDKIAIPTMSPKTLRQDSSAPALLRSPNPRRVLVKKLTKMVVLAGITACSVTLAGTVIYFAGLRQLMWDYHYSFSRYFISLAKTSRPTGLAPFLPLVASFVTEGTLLVLLWEFVNEAFNLYIAQEPLKNDQPITNDSTDPNGTLLNGLKSKKEAVKAIAFWELALITDAFPDRRATIYREVERKKAPTFQQVTDLCLAEIKLLIDRVNLGLNPAYNPPSAAGKQEPAAPVNLVPQIAQPLNNDKAITVVPPKTNSRWELIENATADMAKLHSAPGNAQQAYGREALNKSMQKAQQGAHHAESALSLYYNKLVASPLGAPFRYSLTRTASLVVLGAPYSRISLICNAVTAITNLAVYSIREDTLGRFNEGVPAIIRVFTAAINKIDEYMENVEIHWSDYDTAKLPEAQRRKIPEVERVRTCLKDGLELVLGSFNEYLLGMGMSRVEVLEAKKAVVRAPEMVENGAGAGQ</sequence>
<evidence type="ECO:0000256" key="9">
    <source>
        <dbReference type="ARBA" id="ARBA00023010"/>
    </source>
</evidence>
<keyword evidence="11 13" id="KW-0472">Membrane</keyword>
<dbReference type="Proteomes" id="UP000799771">
    <property type="component" value="Unassembled WGS sequence"/>
</dbReference>
<dbReference type="PANTHER" id="PTHR13269:SF6">
    <property type="entry name" value="NUCLEOPORIN NDC1"/>
    <property type="match status" value="1"/>
</dbReference>
<protein>
    <recommendedName>
        <fullName evidence="16">Nuclear envelope protein</fullName>
    </recommendedName>
</protein>
<dbReference type="PANTHER" id="PTHR13269">
    <property type="entry name" value="NUCLEOPORIN NDC1"/>
    <property type="match status" value="1"/>
</dbReference>
<evidence type="ECO:0008006" key="16">
    <source>
        <dbReference type="Google" id="ProtNLM"/>
    </source>
</evidence>
<evidence type="ECO:0000256" key="5">
    <source>
        <dbReference type="ARBA" id="ARBA00022692"/>
    </source>
</evidence>
<dbReference type="GO" id="GO:0070762">
    <property type="term" value="C:nuclear pore transmembrane ring"/>
    <property type="evidence" value="ECO:0007669"/>
    <property type="project" value="TreeGrafter"/>
</dbReference>
<dbReference type="Pfam" id="PF09531">
    <property type="entry name" value="Ndc1_Nup"/>
    <property type="match status" value="1"/>
</dbReference>
<evidence type="ECO:0000256" key="3">
    <source>
        <dbReference type="ARBA" id="ARBA00005760"/>
    </source>
</evidence>
<evidence type="ECO:0000256" key="1">
    <source>
        <dbReference type="ARBA" id="ARBA00004232"/>
    </source>
</evidence>
<keyword evidence="7" id="KW-0653">Protein transport</keyword>
<keyword evidence="5 13" id="KW-0812">Transmembrane</keyword>
<evidence type="ECO:0000256" key="11">
    <source>
        <dbReference type="ARBA" id="ARBA00023136"/>
    </source>
</evidence>
<evidence type="ECO:0000256" key="8">
    <source>
        <dbReference type="ARBA" id="ARBA00022989"/>
    </source>
</evidence>
<evidence type="ECO:0000256" key="4">
    <source>
        <dbReference type="ARBA" id="ARBA00022448"/>
    </source>
</evidence>
<keyword evidence="6" id="KW-0509">mRNA transport</keyword>
<keyword evidence="8 13" id="KW-1133">Transmembrane helix</keyword>
<comment type="similarity">
    <text evidence="3">Belongs to the NDC1 family.</text>
</comment>
<evidence type="ECO:0000256" key="7">
    <source>
        <dbReference type="ARBA" id="ARBA00022927"/>
    </source>
</evidence>